<evidence type="ECO:0000313" key="11">
    <source>
        <dbReference type="EMBL" id="CAF3782062.1"/>
    </source>
</evidence>
<dbReference type="EMBL" id="CAJOBC010003404">
    <property type="protein sequence ID" value="CAF3782062.1"/>
    <property type="molecule type" value="Genomic_DNA"/>
</dbReference>
<dbReference type="Proteomes" id="UP000681722">
    <property type="component" value="Unassembled WGS sequence"/>
</dbReference>
<reference evidence="9" key="1">
    <citation type="submission" date="2021-02" db="EMBL/GenBank/DDBJ databases">
        <authorList>
            <person name="Nowell W R."/>
        </authorList>
    </citation>
    <scope>NUCLEOTIDE SEQUENCE</scope>
</reference>
<evidence type="ECO:0000256" key="7">
    <source>
        <dbReference type="ARBA" id="ARBA00023034"/>
    </source>
</evidence>
<dbReference type="Proteomes" id="UP000677228">
    <property type="component" value="Unassembled WGS sequence"/>
</dbReference>
<comment type="caution">
    <text evidence="9">The sequence shown here is derived from an EMBL/GenBank/DDBJ whole genome shotgun (WGS) entry which is preliminary data.</text>
</comment>
<evidence type="ECO:0000256" key="2">
    <source>
        <dbReference type="ARBA" id="ARBA00004240"/>
    </source>
</evidence>
<keyword evidence="13" id="KW-1185">Reference proteome</keyword>
<organism evidence="9 13">
    <name type="scientific">Didymodactylos carnosus</name>
    <dbReference type="NCBI Taxonomy" id="1234261"/>
    <lineage>
        <taxon>Eukaryota</taxon>
        <taxon>Metazoa</taxon>
        <taxon>Spiralia</taxon>
        <taxon>Gnathifera</taxon>
        <taxon>Rotifera</taxon>
        <taxon>Eurotatoria</taxon>
        <taxon>Bdelloidea</taxon>
        <taxon>Philodinida</taxon>
        <taxon>Philodinidae</taxon>
        <taxon>Didymodactylos</taxon>
    </lineage>
</organism>
<keyword evidence="5" id="KW-0256">Endoplasmic reticulum</keyword>
<dbReference type="CDD" id="cd14942">
    <property type="entry name" value="TRAPPC3_bet3"/>
    <property type="match status" value="1"/>
</dbReference>
<dbReference type="Proteomes" id="UP000682733">
    <property type="component" value="Unassembled WGS sequence"/>
</dbReference>
<proteinExistence type="inferred from homology"/>
<keyword evidence="8" id="KW-0175">Coiled coil</keyword>
<keyword evidence="7" id="KW-0333">Golgi apparatus</keyword>
<protein>
    <recommendedName>
        <fullName evidence="14">Trafficking protein particle complex subunit</fullName>
    </recommendedName>
</protein>
<dbReference type="InterPro" id="IPR024096">
    <property type="entry name" value="NO_sig/Golgi_transp_ligand-bd"/>
</dbReference>
<gene>
    <name evidence="9" type="ORF">GPM918_LOCUS14253</name>
    <name evidence="10" type="ORF">OVA965_LOCUS22002</name>
    <name evidence="11" type="ORF">SRO942_LOCUS14253</name>
    <name evidence="12" type="ORF">TMI583_LOCUS22714</name>
</gene>
<evidence type="ECO:0000256" key="5">
    <source>
        <dbReference type="ARBA" id="ARBA00022824"/>
    </source>
</evidence>
<evidence type="ECO:0000256" key="6">
    <source>
        <dbReference type="ARBA" id="ARBA00022892"/>
    </source>
</evidence>
<dbReference type="InterPro" id="IPR007194">
    <property type="entry name" value="TRAPP_component"/>
</dbReference>
<dbReference type="EMBL" id="CAJOBA010033760">
    <property type="protein sequence ID" value="CAF3970775.1"/>
    <property type="molecule type" value="Genomic_DNA"/>
</dbReference>
<evidence type="ECO:0000256" key="1">
    <source>
        <dbReference type="ARBA" id="ARBA00004222"/>
    </source>
</evidence>
<keyword evidence="4" id="KW-0813">Transport</keyword>
<evidence type="ECO:0000313" key="12">
    <source>
        <dbReference type="EMBL" id="CAF3970775.1"/>
    </source>
</evidence>
<comment type="similarity">
    <text evidence="3">Belongs to the TRAPP small subunits family. BET3 subfamily.</text>
</comment>
<evidence type="ECO:0000313" key="10">
    <source>
        <dbReference type="EMBL" id="CAF1159177.1"/>
    </source>
</evidence>
<dbReference type="EMBL" id="CAJNOK010012238">
    <property type="protein sequence ID" value="CAF1159177.1"/>
    <property type="molecule type" value="Genomic_DNA"/>
</dbReference>
<name>A0A814HIR4_9BILA</name>
<evidence type="ECO:0000313" key="9">
    <source>
        <dbReference type="EMBL" id="CAF1010738.1"/>
    </source>
</evidence>
<dbReference type="GO" id="GO:0048193">
    <property type="term" value="P:Golgi vesicle transport"/>
    <property type="evidence" value="ECO:0007669"/>
    <property type="project" value="InterPro"/>
</dbReference>
<dbReference type="InterPro" id="IPR016721">
    <property type="entry name" value="Bet3"/>
</dbReference>
<dbReference type="EMBL" id="CAJNOQ010003404">
    <property type="protein sequence ID" value="CAF1010738.1"/>
    <property type="molecule type" value="Genomic_DNA"/>
</dbReference>
<dbReference type="Pfam" id="PF04051">
    <property type="entry name" value="TRAPP"/>
    <property type="match status" value="1"/>
</dbReference>
<accession>A0A814HIR4</accession>
<evidence type="ECO:0000256" key="3">
    <source>
        <dbReference type="ARBA" id="ARBA00006218"/>
    </source>
</evidence>
<dbReference type="GO" id="GO:0005783">
    <property type="term" value="C:endoplasmic reticulum"/>
    <property type="evidence" value="ECO:0007669"/>
    <property type="project" value="UniProtKB-SubCell"/>
</dbReference>
<dbReference type="AlphaFoldDB" id="A0A814HIR4"/>
<feature type="coiled-coil region" evidence="8">
    <location>
        <begin position="78"/>
        <end position="124"/>
    </location>
</feature>
<dbReference type="Gene3D" id="3.30.1380.20">
    <property type="entry name" value="Trafficking protein particle complex subunit 3"/>
    <property type="match status" value="1"/>
</dbReference>
<dbReference type="OrthoDB" id="10262857at2759"/>
<evidence type="ECO:0000256" key="4">
    <source>
        <dbReference type="ARBA" id="ARBA00022448"/>
    </source>
</evidence>
<dbReference type="SUPFAM" id="SSF111126">
    <property type="entry name" value="Ligand-binding domain in the NO signalling and Golgi transport"/>
    <property type="match status" value="1"/>
</dbReference>
<sequence>MLRNVPMKLNLFFNQSFQRQIANRFFSSQGVQDIAGFKSLASSETLRDFTYPQGIQGAIESDDAFYQTWLLNCKMYGYENCEEKLQEMITQNKELFTLTYGAFVAQLLNDYENVDEVNKQLDKMSEIILIVTCRNPNIGRCVDFRETADVITKQGFKTYLGIVPTISNWSTGGDEFSLLLDGNPLTEFVELPEQSSKLNYNQMICGAIRGALEMVQLEVECRFVQDQLKGDNITELRIKFIKLLEDALPVGED</sequence>
<dbReference type="GO" id="GO:0005794">
    <property type="term" value="C:Golgi apparatus"/>
    <property type="evidence" value="ECO:0007669"/>
    <property type="project" value="UniProtKB-SubCell"/>
</dbReference>
<dbReference type="PANTHER" id="PTHR13048">
    <property type="entry name" value="TRAFFICKING PROTEIN PARTICLE COMPLEX SUBUNIT 3"/>
    <property type="match status" value="1"/>
</dbReference>
<evidence type="ECO:0000313" key="13">
    <source>
        <dbReference type="Proteomes" id="UP000663829"/>
    </source>
</evidence>
<evidence type="ECO:0000256" key="8">
    <source>
        <dbReference type="SAM" id="Coils"/>
    </source>
</evidence>
<dbReference type="Proteomes" id="UP000663829">
    <property type="component" value="Unassembled WGS sequence"/>
</dbReference>
<comment type="subcellular location">
    <subcellularLocation>
        <location evidence="2">Endoplasmic reticulum</location>
    </subcellularLocation>
    <subcellularLocation>
        <location evidence="1">Golgi apparatus</location>
        <location evidence="1">cis-Golgi network</location>
    </subcellularLocation>
</comment>
<evidence type="ECO:0008006" key="14">
    <source>
        <dbReference type="Google" id="ProtNLM"/>
    </source>
</evidence>
<keyword evidence="6" id="KW-0931">ER-Golgi transport</keyword>
<dbReference type="GO" id="GO:0030008">
    <property type="term" value="C:TRAPP complex"/>
    <property type="evidence" value="ECO:0007669"/>
    <property type="project" value="InterPro"/>
</dbReference>